<dbReference type="SUPFAM" id="SSF53098">
    <property type="entry name" value="Ribonuclease H-like"/>
    <property type="match status" value="1"/>
</dbReference>
<evidence type="ECO:0000259" key="1">
    <source>
        <dbReference type="PROSITE" id="PS50994"/>
    </source>
</evidence>
<dbReference type="Proteomes" id="UP000003803">
    <property type="component" value="Unassembled WGS sequence"/>
</dbReference>
<dbReference type="PANTHER" id="PTHR46889">
    <property type="entry name" value="TRANSPOSASE INSF FOR INSERTION SEQUENCE IS3B-RELATED"/>
    <property type="match status" value="1"/>
</dbReference>
<comment type="caution">
    <text evidence="2">The sequence shown here is derived from an EMBL/GenBank/DDBJ whole genome shotgun (WGS) entry which is preliminary data.</text>
</comment>
<name>B0P5V9_9FIRM</name>
<evidence type="ECO:0000313" key="3">
    <source>
        <dbReference type="Proteomes" id="UP000003803"/>
    </source>
</evidence>
<sequence length="254" mass="29529">MRTDLDAQLISALRKARKEHPCYGVRGLRETVEPTLRVSYGKCYRLCKENGLLQRQKHPHGLTKCNHRDPQSDDLVQRDFTARKPDVKYLSDITQIECADGRLYLAAVMDCYDGAVVGFSMKHHMRASLCCDALRDAVSRYGYQKGLILHSDHGSQYTSQEYRAAIAEFGSIRQSMGRTHCCFDNARMESFFATLKKELVYRLDCSTMKRDEVRKIVFRWIETYYNRRRRNTANELNLPPLVKRIRFADRPFAA</sequence>
<reference evidence="2" key="1">
    <citation type="submission" date="2007-11" db="EMBL/GenBank/DDBJ databases">
        <authorList>
            <person name="Fulton L."/>
            <person name="Clifton S."/>
            <person name="Fulton B."/>
            <person name="Xu J."/>
            <person name="Minx P."/>
            <person name="Pepin K.H."/>
            <person name="Johnson M."/>
            <person name="Thiruvilangam P."/>
            <person name="Bhonagiri V."/>
            <person name="Nash W.E."/>
            <person name="Mardis E.R."/>
            <person name="Wilson R.K."/>
        </authorList>
    </citation>
    <scope>NUCLEOTIDE SEQUENCE [LARGE SCALE GENOMIC DNA]</scope>
    <source>
        <strain evidence="2">DSM 17241</strain>
    </source>
</reference>
<reference evidence="2" key="2">
    <citation type="submission" date="2013-09" db="EMBL/GenBank/DDBJ databases">
        <title>Draft genome sequence of Anaerotruncus colihominis(DSM 17241).</title>
        <authorList>
            <person name="Sudarsanam P."/>
            <person name="Ley R."/>
            <person name="Guruge J."/>
            <person name="Turnbaugh P.J."/>
            <person name="Mahowald M."/>
            <person name="Liep D."/>
            <person name="Gordon J."/>
        </authorList>
    </citation>
    <scope>NUCLEOTIDE SEQUENCE</scope>
    <source>
        <strain evidence="2">DSM 17241</strain>
    </source>
</reference>
<proteinExistence type="predicted"/>
<keyword evidence="3" id="KW-1185">Reference proteome</keyword>
<dbReference type="EMBL" id="ABGD02000003">
    <property type="protein sequence ID" value="EDS13116.1"/>
    <property type="molecule type" value="Genomic_DNA"/>
</dbReference>
<dbReference type="PROSITE" id="PS50994">
    <property type="entry name" value="INTEGRASE"/>
    <property type="match status" value="1"/>
</dbReference>
<dbReference type="InterPro" id="IPR050900">
    <property type="entry name" value="Transposase_IS3/IS150/IS904"/>
</dbReference>
<dbReference type="InterPro" id="IPR036397">
    <property type="entry name" value="RNaseH_sf"/>
</dbReference>
<dbReference type="GO" id="GO:0003676">
    <property type="term" value="F:nucleic acid binding"/>
    <property type="evidence" value="ECO:0007669"/>
    <property type="project" value="InterPro"/>
</dbReference>
<dbReference type="eggNOG" id="COG2801">
    <property type="taxonomic scope" value="Bacteria"/>
</dbReference>
<dbReference type="InterPro" id="IPR012337">
    <property type="entry name" value="RNaseH-like_sf"/>
</dbReference>
<dbReference type="Pfam" id="PF00665">
    <property type="entry name" value="rve"/>
    <property type="match status" value="1"/>
</dbReference>
<dbReference type="InterPro" id="IPR001584">
    <property type="entry name" value="Integrase_cat-core"/>
</dbReference>
<dbReference type="PANTHER" id="PTHR46889:SF4">
    <property type="entry name" value="TRANSPOSASE INSO FOR INSERTION SEQUENCE ELEMENT IS911B-RELATED"/>
    <property type="match status" value="1"/>
</dbReference>
<dbReference type="AlphaFoldDB" id="B0P5V9"/>
<dbReference type="InterPro" id="IPR048020">
    <property type="entry name" value="Transpos_IS3"/>
</dbReference>
<gene>
    <name evidence="2" type="ORF">ANACOL_00131</name>
</gene>
<evidence type="ECO:0000313" key="2">
    <source>
        <dbReference type="EMBL" id="EDS13116.1"/>
    </source>
</evidence>
<accession>B0P5V9</accession>
<dbReference type="Pfam" id="PF13333">
    <property type="entry name" value="rve_2"/>
    <property type="match status" value="1"/>
</dbReference>
<dbReference type="HOGENOM" id="CLU_027402_4_2_9"/>
<dbReference type="GO" id="GO:0015074">
    <property type="term" value="P:DNA integration"/>
    <property type="evidence" value="ECO:0007669"/>
    <property type="project" value="InterPro"/>
</dbReference>
<dbReference type="NCBIfam" id="NF033516">
    <property type="entry name" value="transpos_IS3"/>
    <property type="match status" value="1"/>
</dbReference>
<organism evidence="2 3">
    <name type="scientific">Anaerotruncus colihominis DSM 17241</name>
    <dbReference type="NCBI Taxonomy" id="445972"/>
    <lineage>
        <taxon>Bacteria</taxon>
        <taxon>Bacillati</taxon>
        <taxon>Bacillota</taxon>
        <taxon>Clostridia</taxon>
        <taxon>Eubacteriales</taxon>
        <taxon>Oscillospiraceae</taxon>
        <taxon>Anaerotruncus</taxon>
    </lineage>
</organism>
<feature type="domain" description="Integrase catalytic" evidence="1">
    <location>
        <begin position="81"/>
        <end position="248"/>
    </location>
</feature>
<dbReference type="Gene3D" id="3.30.420.10">
    <property type="entry name" value="Ribonuclease H-like superfamily/Ribonuclease H"/>
    <property type="match status" value="1"/>
</dbReference>
<protein>
    <submittedName>
        <fullName evidence="2">Integrase core domain protein</fullName>
    </submittedName>
</protein>